<dbReference type="CDD" id="cd01989">
    <property type="entry name" value="USP_STK_Ubox_N"/>
    <property type="match status" value="1"/>
</dbReference>
<evidence type="ECO:0000313" key="2">
    <source>
        <dbReference type="EMBL" id="KAF8378232.1"/>
    </source>
</evidence>
<keyword evidence="3" id="KW-1185">Reference proteome</keyword>
<sequence length="240" mass="27214">MEEEISGSSEQPQYRKFQAMSPEIVEIEENSINSVTSNIDEGTKDVYVCVGKDDLDVLKWALDHVVLPGARVFLVHVFPPINYIPTPVGRLSKSQVSKEQVNTYIREENTRRRTLLYKYIRLCTDVKVVVDTMLIESDLTAKAILDLIPVLNITTLVMGSKRSSTSRRSKKGLGKSEFVRKNAPNFCEVTIVFNDRRVMGIQQVPGLEPSSPASSDRRPITTRHPEKNFFEWVCFTGKFS</sequence>
<gene>
    <name evidence="2" type="ORF">HHK36_029571</name>
</gene>
<name>A0A835CZG3_TETSI</name>
<evidence type="ECO:0000313" key="3">
    <source>
        <dbReference type="Proteomes" id="UP000655225"/>
    </source>
</evidence>
<dbReference type="OMA" id="HAPNTCE"/>
<dbReference type="SUPFAM" id="SSF52402">
    <property type="entry name" value="Adenine nucleotide alpha hydrolases-like"/>
    <property type="match status" value="1"/>
</dbReference>
<dbReference type="EMBL" id="JABCRI010000023">
    <property type="protein sequence ID" value="KAF8378232.1"/>
    <property type="molecule type" value="Genomic_DNA"/>
</dbReference>
<accession>A0A835CZG3</accession>
<dbReference type="AlphaFoldDB" id="A0A835CZG3"/>
<dbReference type="PANTHER" id="PTHR47382">
    <property type="entry name" value="U-BOX DOMAIN-CONTAINING PROTEIN 52-LIKE"/>
    <property type="match status" value="1"/>
</dbReference>
<dbReference type="Pfam" id="PF00582">
    <property type="entry name" value="Usp"/>
    <property type="match status" value="1"/>
</dbReference>
<dbReference type="PANTHER" id="PTHR47382:SF1">
    <property type="entry name" value="USPA DOMAIN-CONTAINING PROTEIN"/>
    <property type="match status" value="1"/>
</dbReference>
<dbReference type="Proteomes" id="UP000655225">
    <property type="component" value="Unassembled WGS sequence"/>
</dbReference>
<comment type="caution">
    <text evidence="2">The sequence shown here is derived from an EMBL/GenBank/DDBJ whole genome shotgun (WGS) entry which is preliminary data.</text>
</comment>
<dbReference type="InterPro" id="IPR014729">
    <property type="entry name" value="Rossmann-like_a/b/a_fold"/>
</dbReference>
<proteinExistence type="predicted"/>
<feature type="domain" description="UspA" evidence="1">
    <location>
        <begin position="52"/>
        <end position="166"/>
    </location>
</feature>
<evidence type="ECO:0000259" key="1">
    <source>
        <dbReference type="Pfam" id="PF00582"/>
    </source>
</evidence>
<dbReference type="Gene3D" id="3.40.50.620">
    <property type="entry name" value="HUPs"/>
    <property type="match status" value="1"/>
</dbReference>
<organism evidence="2 3">
    <name type="scientific">Tetracentron sinense</name>
    <name type="common">Spur-leaf</name>
    <dbReference type="NCBI Taxonomy" id="13715"/>
    <lineage>
        <taxon>Eukaryota</taxon>
        <taxon>Viridiplantae</taxon>
        <taxon>Streptophyta</taxon>
        <taxon>Embryophyta</taxon>
        <taxon>Tracheophyta</taxon>
        <taxon>Spermatophyta</taxon>
        <taxon>Magnoliopsida</taxon>
        <taxon>Trochodendrales</taxon>
        <taxon>Trochodendraceae</taxon>
        <taxon>Tetracentron</taxon>
    </lineage>
</organism>
<dbReference type="InterPro" id="IPR006016">
    <property type="entry name" value="UspA"/>
</dbReference>
<reference evidence="2 3" key="1">
    <citation type="submission" date="2020-04" db="EMBL/GenBank/DDBJ databases">
        <title>Plant Genome Project.</title>
        <authorList>
            <person name="Zhang R.-G."/>
        </authorList>
    </citation>
    <scope>NUCLEOTIDE SEQUENCE [LARGE SCALE GENOMIC DNA]</scope>
    <source>
        <strain evidence="2">YNK0</strain>
        <tissue evidence="2">Leaf</tissue>
    </source>
</reference>
<dbReference type="OrthoDB" id="1898565at2759"/>
<protein>
    <recommendedName>
        <fullName evidence="1">UspA domain-containing protein</fullName>
    </recommendedName>
</protein>